<protein>
    <submittedName>
        <fullName evidence="1">Uncharacterized protein</fullName>
    </submittedName>
</protein>
<dbReference type="GeneID" id="27355925"/>
<accession>A0A0D2DSM6</accession>
<reference evidence="1 2" key="1">
    <citation type="submission" date="2015-01" db="EMBL/GenBank/DDBJ databases">
        <title>The Genome Sequence of Exophiala oligosperma CBS72588.</title>
        <authorList>
            <consortium name="The Broad Institute Genomics Platform"/>
            <person name="Cuomo C."/>
            <person name="de Hoog S."/>
            <person name="Gorbushina A."/>
            <person name="Stielow B."/>
            <person name="Teixiera M."/>
            <person name="Abouelleil A."/>
            <person name="Chapman S.B."/>
            <person name="Priest M."/>
            <person name="Young S.K."/>
            <person name="Wortman J."/>
            <person name="Nusbaum C."/>
            <person name="Birren B."/>
        </authorList>
    </citation>
    <scope>NUCLEOTIDE SEQUENCE [LARGE SCALE GENOMIC DNA]</scope>
    <source>
        <strain evidence="1 2">CBS 72588</strain>
    </source>
</reference>
<dbReference type="HOGENOM" id="CLU_2121078_0_0_1"/>
<sequence>MSERVCPEGELRVALRYQTLDVPTQPTERAKKVANDFAIRHLGRPFTYTTDFIHLPSDFDTSERKNVWVLCDFNIRRRLDRVEEVPLQSWKVTYKAARQPGPLPRAISSNLKED</sequence>
<dbReference type="OrthoDB" id="3519782at2759"/>
<organism evidence="1 2">
    <name type="scientific">Exophiala oligosperma</name>
    <dbReference type="NCBI Taxonomy" id="215243"/>
    <lineage>
        <taxon>Eukaryota</taxon>
        <taxon>Fungi</taxon>
        <taxon>Dikarya</taxon>
        <taxon>Ascomycota</taxon>
        <taxon>Pezizomycotina</taxon>
        <taxon>Eurotiomycetes</taxon>
        <taxon>Chaetothyriomycetidae</taxon>
        <taxon>Chaetothyriales</taxon>
        <taxon>Herpotrichiellaceae</taxon>
        <taxon>Exophiala</taxon>
    </lineage>
</organism>
<dbReference type="Proteomes" id="UP000053342">
    <property type="component" value="Unassembled WGS sequence"/>
</dbReference>
<dbReference type="EMBL" id="KN847334">
    <property type="protein sequence ID" value="KIW45460.1"/>
    <property type="molecule type" value="Genomic_DNA"/>
</dbReference>
<name>A0A0D2DSM6_9EURO</name>
<evidence type="ECO:0000313" key="2">
    <source>
        <dbReference type="Proteomes" id="UP000053342"/>
    </source>
</evidence>
<proteinExistence type="predicted"/>
<dbReference type="RefSeq" id="XP_016265676.1">
    <property type="nucleotide sequence ID" value="XM_016404671.1"/>
</dbReference>
<keyword evidence="2" id="KW-1185">Reference proteome</keyword>
<dbReference type="AlphaFoldDB" id="A0A0D2DSM6"/>
<evidence type="ECO:0000313" key="1">
    <source>
        <dbReference type="EMBL" id="KIW45460.1"/>
    </source>
</evidence>
<gene>
    <name evidence="1" type="ORF">PV06_03851</name>
</gene>
<dbReference type="VEuPathDB" id="FungiDB:PV06_03851"/>